<gene>
    <name evidence="2" type="ORF">CQW44_37705</name>
</gene>
<feature type="domain" description="CBM3" evidence="1">
    <location>
        <begin position="1"/>
        <end position="139"/>
    </location>
</feature>
<dbReference type="RefSeq" id="WP_281287696.1">
    <property type="nucleotide sequence ID" value="NZ_PDES01000039.1"/>
</dbReference>
<accession>A0A3R8QA85</accession>
<dbReference type="Pfam" id="PF00942">
    <property type="entry name" value="CBM_3"/>
    <property type="match status" value="1"/>
</dbReference>
<dbReference type="SMART" id="SM01067">
    <property type="entry name" value="CBM_3"/>
    <property type="match status" value="1"/>
</dbReference>
<evidence type="ECO:0000313" key="3">
    <source>
        <dbReference type="Proteomes" id="UP000276379"/>
    </source>
</evidence>
<evidence type="ECO:0000259" key="1">
    <source>
        <dbReference type="PROSITE" id="PS51172"/>
    </source>
</evidence>
<keyword evidence="3" id="KW-1185">Reference proteome</keyword>
<proteinExistence type="predicted"/>
<dbReference type="InterPro" id="IPR036966">
    <property type="entry name" value="CBM3_sf"/>
</dbReference>
<dbReference type="GO" id="GO:0030248">
    <property type="term" value="F:cellulose binding"/>
    <property type="evidence" value="ECO:0007669"/>
    <property type="project" value="InterPro"/>
</dbReference>
<dbReference type="Gene3D" id="2.60.40.710">
    <property type="entry name" value="Endoglucanase-like"/>
    <property type="match status" value="1"/>
</dbReference>
<name>A0A3R8QA85_9ACTN</name>
<organism evidence="2 3">
    <name type="scientific">Streptomyces griseofuscus</name>
    <dbReference type="NCBI Taxonomy" id="146922"/>
    <lineage>
        <taxon>Bacteria</taxon>
        <taxon>Bacillati</taxon>
        <taxon>Actinomycetota</taxon>
        <taxon>Actinomycetes</taxon>
        <taxon>Kitasatosporales</taxon>
        <taxon>Streptomycetaceae</taxon>
        <taxon>Streptomyces</taxon>
    </lineage>
</organism>
<protein>
    <submittedName>
        <fullName evidence="2">Exoglucanase</fullName>
    </submittedName>
</protein>
<comment type="caution">
    <text evidence="2">The sequence shown here is derived from an EMBL/GenBank/DDBJ whole genome shotgun (WGS) entry which is preliminary data.</text>
</comment>
<dbReference type="InterPro" id="IPR008965">
    <property type="entry name" value="CBM2/CBM3_carb-bd_dom_sf"/>
</dbReference>
<dbReference type="SUPFAM" id="SSF49384">
    <property type="entry name" value="Carbohydrate-binding domain"/>
    <property type="match status" value="1"/>
</dbReference>
<reference evidence="2 3" key="1">
    <citation type="submission" date="2017-10" db="EMBL/GenBank/DDBJ databases">
        <title>Draft genome of actinobacteria isolated from guarana (Paullinia cupana (Mart.) Ducke.</title>
        <authorList>
            <person name="Siqueira K.A."/>
            <person name="Liotti R.G."/>
            <person name="Mendes T.A."/>
            <person name="Soares M.A."/>
        </authorList>
    </citation>
    <scope>NUCLEOTIDE SEQUENCE [LARGE SCALE GENOMIC DNA]</scope>
    <source>
        <strain evidence="2 3">199</strain>
    </source>
</reference>
<dbReference type="AlphaFoldDB" id="A0A3R8QA85"/>
<dbReference type="Proteomes" id="UP000276379">
    <property type="component" value="Unassembled WGS sequence"/>
</dbReference>
<dbReference type="PROSITE" id="PS51172">
    <property type="entry name" value="CBM3"/>
    <property type="match status" value="1"/>
</dbReference>
<dbReference type="GO" id="GO:0005975">
    <property type="term" value="P:carbohydrate metabolic process"/>
    <property type="evidence" value="ECO:0007669"/>
    <property type="project" value="InterPro"/>
</dbReference>
<sequence length="139" mass="14328">SPTDNQIKPGLRVVNTGSSAVDLSKVTIRYYFTGDGGSSTFTASCDYAAVGCSNLTQKVVALSSPKSGADHYVEIGFASGAGSLAAGANTGDIQSRINKGDWSNFSESDDYSYATNTAYADASKVTVYVDGTLANGIEP</sequence>
<evidence type="ECO:0000313" key="2">
    <source>
        <dbReference type="EMBL" id="RRQ77227.1"/>
    </source>
</evidence>
<dbReference type="EMBL" id="PDES01000039">
    <property type="protein sequence ID" value="RRQ77227.1"/>
    <property type="molecule type" value="Genomic_DNA"/>
</dbReference>
<feature type="non-terminal residue" evidence="2">
    <location>
        <position position="1"/>
    </location>
</feature>
<dbReference type="InterPro" id="IPR001956">
    <property type="entry name" value="CBM3"/>
</dbReference>